<keyword evidence="2" id="KW-1185">Reference proteome</keyword>
<gene>
    <name evidence="1" type="ORF">ColLi_04560</name>
</gene>
<dbReference type="AlphaFoldDB" id="A0AA37GJR7"/>
<name>A0AA37GJR7_9PEZI</name>
<protein>
    <submittedName>
        <fullName evidence="1">Uncharacterized protein</fullName>
    </submittedName>
</protein>
<evidence type="ECO:0000313" key="1">
    <source>
        <dbReference type="EMBL" id="GJC81722.1"/>
    </source>
</evidence>
<organism evidence="1 2">
    <name type="scientific">Colletotrichum liriopes</name>
    <dbReference type="NCBI Taxonomy" id="708192"/>
    <lineage>
        <taxon>Eukaryota</taxon>
        <taxon>Fungi</taxon>
        <taxon>Dikarya</taxon>
        <taxon>Ascomycota</taxon>
        <taxon>Pezizomycotina</taxon>
        <taxon>Sordariomycetes</taxon>
        <taxon>Hypocreomycetidae</taxon>
        <taxon>Glomerellales</taxon>
        <taxon>Glomerellaceae</taxon>
        <taxon>Colletotrichum</taxon>
        <taxon>Colletotrichum spaethianum species complex</taxon>
    </lineage>
</organism>
<proteinExistence type="predicted"/>
<evidence type="ECO:0000313" key="2">
    <source>
        <dbReference type="Proteomes" id="UP001055172"/>
    </source>
</evidence>
<accession>A0AA37GJR7</accession>
<sequence length="64" mass="7317">MEIPQRQDQPMDQFLGNFLDTTNFYDLDMWADLGVPNGNMNQQSTANMFGQFGNFGVPPTNRGW</sequence>
<dbReference type="Proteomes" id="UP001055172">
    <property type="component" value="Unassembled WGS sequence"/>
</dbReference>
<reference evidence="1 2" key="1">
    <citation type="submission" date="2021-07" db="EMBL/GenBank/DDBJ databases">
        <title>Genome data of Colletotrichum spaethianum.</title>
        <authorList>
            <person name="Utami Y.D."/>
            <person name="Hiruma K."/>
        </authorList>
    </citation>
    <scope>NUCLEOTIDE SEQUENCE [LARGE SCALE GENOMIC DNA]</scope>
    <source>
        <strain evidence="1 2">MAFF 242679</strain>
    </source>
</reference>
<dbReference type="EMBL" id="BPPX01000008">
    <property type="protein sequence ID" value="GJC81722.1"/>
    <property type="molecule type" value="Genomic_DNA"/>
</dbReference>
<comment type="caution">
    <text evidence="1">The sequence shown here is derived from an EMBL/GenBank/DDBJ whole genome shotgun (WGS) entry which is preliminary data.</text>
</comment>